<keyword evidence="1" id="KW-0472">Membrane</keyword>
<sequence length="1046" mass="115061">MNIAEWSIKNSTITWVTTLVLLVAGMMAFNGLSRLEDPEFTIKEAMIITPYPGASAAEVAMEVSDLIERAAQQMGQLFYVESHSYRDKSIVKVKIKDQYDKHSLPQVWDELRRKVNDVQHQLPPGAGPSMVNDDFGDVMGVYLALTGDGYTEKDLYEFAKFLRRELLLVPDVKKITFYGAPKEVIYVEMQRDKMAALGIAPSDIYRALGAKNTAESAGFMTVGEQRLALNPTGEFTSEQQFASLLVNTRAHNNRPVALGDVASIQRGLQDPPTNLLRFNGEPAIGLAISTASGGNVVTMGEGLNTKLAELRPQTPLGMQMNVVSMQSDSVNHAIDNFLLSLIQAVVIVVVVLLFFMGLRSGLIIGTVLAVTITGTFIFMNLLDITLERISLGALIIALGMLVDNAIVVTDGMRVRMQQGEDALVAARKVVAQTALPLLGATAVAIAAFAAIGTSKDATGEYTRSLFSVILISLTMSWFTAVTITPLLCKTFLPKASGGGTPDEPYQGSFYLRYRQFLTSAIRRRWLTLGVTLVVFLLALVGFGFVKQSFFPDSTRPQFMVDVWYPDGTHILEVDKKIKAFERALRAYDGVTNITTQIGGSSPRFLLTYQPELPNSNFGRLLVDVKDYRILKSLGSQLQRDLENLQPEARVNVRLFVLGPATGGKIQLRISGPDHHQLRELADRALSILREHPNVKGIRNEWGEPVQILRPVISDTMAGQLGVTRPDIARATAHAVEGVRAGVYRERDELLPIIARAPEAERRSLDNLDQVPLWSPVAGRMVPLGQAVTQFNLAFEDPHIWRQDRVSMLRIHFDQRTGLSSELLADIKDDLERAIGVDVHQYLRRATDATIEHTPNTLPIKFRDRLPLKDRPGYFMAWGGENEDSVKGANAIVKGIPLFFGLMVFIVLCLFNSLRKTAVIWLVVPLAIVGVTVGLLLFQQPFGFMALLGFMSLAGMLIKNAIVLVDQIDEELRHGKTGVDAVIESGVSRLIPVAMAAATTILGMAPLLADAFFVAMAVTIMFGLGFATLLTLIVVPVLYATVYRFNH</sequence>
<dbReference type="EMBL" id="JACHXZ010000003">
    <property type="protein sequence ID" value="MBB3169391.1"/>
    <property type="molecule type" value="Genomic_DNA"/>
</dbReference>
<dbReference type="InterPro" id="IPR001036">
    <property type="entry name" value="Acrflvin-R"/>
</dbReference>
<gene>
    <name evidence="2" type="ORF">FHS30_002599</name>
</gene>
<dbReference type="PANTHER" id="PTHR32063">
    <property type="match status" value="1"/>
</dbReference>
<feature type="transmembrane region" description="Helical" evidence="1">
    <location>
        <begin position="890"/>
        <end position="910"/>
    </location>
</feature>
<dbReference type="AlphaFoldDB" id="A0A839URQ4"/>
<feature type="transmembrane region" description="Helical" evidence="1">
    <location>
        <begin position="362"/>
        <end position="382"/>
    </location>
</feature>
<dbReference type="Gene3D" id="3.30.70.1430">
    <property type="entry name" value="Multidrug efflux transporter AcrB pore domain"/>
    <property type="match status" value="2"/>
</dbReference>
<dbReference type="Proteomes" id="UP000559987">
    <property type="component" value="Unassembled WGS sequence"/>
</dbReference>
<dbReference type="Pfam" id="PF00873">
    <property type="entry name" value="ACR_tran"/>
    <property type="match status" value="2"/>
</dbReference>
<feature type="transmembrane region" description="Helical" evidence="1">
    <location>
        <begin position="12"/>
        <end position="32"/>
    </location>
</feature>
<dbReference type="PRINTS" id="PR00702">
    <property type="entry name" value="ACRIFLAVINRP"/>
</dbReference>
<dbReference type="Gene3D" id="3.30.2090.10">
    <property type="entry name" value="Multidrug efflux transporter AcrB TolC docking domain, DN and DC subdomains"/>
    <property type="match status" value="2"/>
</dbReference>
<dbReference type="PANTHER" id="PTHR32063:SF18">
    <property type="entry name" value="CATION EFFLUX SYSTEM PROTEIN"/>
    <property type="match status" value="1"/>
</dbReference>
<keyword evidence="1" id="KW-0812">Transmembrane</keyword>
<proteinExistence type="predicted"/>
<feature type="transmembrane region" description="Helical" evidence="1">
    <location>
        <begin position="943"/>
        <end position="964"/>
    </location>
</feature>
<feature type="transmembrane region" description="Helical" evidence="1">
    <location>
        <begin position="917"/>
        <end position="937"/>
    </location>
</feature>
<dbReference type="GO" id="GO:0005886">
    <property type="term" value="C:plasma membrane"/>
    <property type="evidence" value="ECO:0007669"/>
    <property type="project" value="TreeGrafter"/>
</dbReference>
<dbReference type="SUPFAM" id="SSF82714">
    <property type="entry name" value="Multidrug efflux transporter AcrB TolC docking domain, DN and DC subdomains"/>
    <property type="match status" value="2"/>
</dbReference>
<evidence type="ECO:0000256" key="1">
    <source>
        <dbReference type="SAM" id="Phobius"/>
    </source>
</evidence>
<feature type="transmembrane region" description="Helical" evidence="1">
    <location>
        <begin position="337"/>
        <end position="355"/>
    </location>
</feature>
<protein>
    <submittedName>
        <fullName evidence="2">Multidrug efflux pump subunit AcrB</fullName>
    </submittedName>
</protein>
<evidence type="ECO:0000313" key="3">
    <source>
        <dbReference type="Proteomes" id="UP000559987"/>
    </source>
</evidence>
<dbReference type="Gene3D" id="1.20.1640.10">
    <property type="entry name" value="Multidrug efflux transporter AcrB transmembrane domain"/>
    <property type="match status" value="2"/>
</dbReference>
<feature type="transmembrane region" description="Helical" evidence="1">
    <location>
        <begin position="1010"/>
        <end position="1038"/>
    </location>
</feature>
<feature type="transmembrane region" description="Helical" evidence="1">
    <location>
        <begin position="985"/>
        <end position="1004"/>
    </location>
</feature>
<accession>A0A839URQ4</accession>
<feature type="transmembrane region" description="Helical" evidence="1">
    <location>
        <begin position="464"/>
        <end position="488"/>
    </location>
</feature>
<keyword evidence="1" id="KW-1133">Transmembrane helix</keyword>
<dbReference type="InterPro" id="IPR027463">
    <property type="entry name" value="AcrB_DN_DC_subdom"/>
</dbReference>
<evidence type="ECO:0000313" key="2">
    <source>
        <dbReference type="EMBL" id="MBB3169391.1"/>
    </source>
</evidence>
<keyword evidence="3" id="KW-1185">Reference proteome</keyword>
<comment type="caution">
    <text evidence="2">The sequence shown here is derived from an EMBL/GenBank/DDBJ whole genome shotgun (WGS) entry which is preliminary data.</text>
</comment>
<feature type="transmembrane region" description="Helical" evidence="1">
    <location>
        <begin position="429"/>
        <end position="452"/>
    </location>
</feature>
<feature type="transmembrane region" description="Helical" evidence="1">
    <location>
        <begin position="525"/>
        <end position="545"/>
    </location>
</feature>
<dbReference type="SUPFAM" id="SSF82693">
    <property type="entry name" value="Multidrug efflux transporter AcrB pore domain, PN1, PN2, PC1 and PC2 subdomains"/>
    <property type="match status" value="2"/>
</dbReference>
<name>A0A839URQ4_9GAMM</name>
<organism evidence="2 3">
    <name type="scientific">Simiduia aestuariiviva</name>
    <dbReference type="NCBI Taxonomy" id="1510459"/>
    <lineage>
        <taxon>Bacteria</taxon>
        <taxon>Pseudomonadati</taxon>
        <taxon>Pseudomonadota</taxon>
        <taxon>Gammaproteobacteria</taxon>
        <taxon>Cellvibrionales</taxon>
        <taxon>Cellvibrionaceae</taxon>
        <taxon>Simiduia</taxon>
    </lineage>
</organism>
<dbReference type="Gene3D" id="3.30.70.1320">
    <property type="entry name" value="Multidrug efflux transporter AcrB pore domain like"/>
    <property type="match status" value="1"/>
</dbReference>
<dbReference type="Gene3D" id="3.30.70.1440">
    <property type="entry name" value="Multidrug efflux transporter AcrB pore domain"/>
    <property type="match status" value="1"/>
</dbReference>
<feature type="transmembrane region" description="Helical" evidence="1">
    <location>
        <begin position="388"/>
        <end position="408"/>
    </location>
</feature>
<dbReference type="SUPFAM" id="SSF82866">
    <property type="entry name" value="Multidrug efflux transporter AcrB transmembrane domain"/>
    <property type="match status" value="2"/>
</dbReference>
<dbReference type="RefSeq" id="WP_183910862.1">
    <property type="nucleotide sequence ID" value="NZ_JACHXZ010000003.1"/>
</dbReference>
<dbReference type="GO" id="GO:0042910">
    <property type="term" value="F:xenobiotic transmembrane transporter activity"/>
    <property type="evidence" value="ECO:0007669"/>
    <property type="project" value="TreeGrafter"/>
</dbReference>
<reference evidence="2 3" key="1">
    <citation type="submission" date="2020-08" db="EMBL/GenBank/DDBJ databases">
        <title>Genomic Encyclopedia of Type Strains, Phase III (KMG-III): the genomes of soil and plant-associated and newly described type strains.</title>
        <authorList>
            <person name="Whitman W."/>
        </authorList>
    </citation>
    <scope>NUCLEOTIDE SEQUENCE [LARGE SCALE GENOMIC DNA]</scope>
    <source>
        <strain evidence="2 3">CECT 8571</strain>
    </source>
</reference>